<dbReference type="PANTHER" id="PTHR22933:SF42">
    <property type="entry name" value="FI18455P1-RELATED"/>
    <property type="match status" value="1"/>
</dbReference>
<dbReference type="SUPFAM" id="SSF57625">
    <property type="entry name" value="Invertebrate chitin-binding proteins"/>
    <property type="match status" value="1"/>
</dbReference>
<name>A0A8I6S9Q5_CIMLE</name>
<feature type="compositionally biased region" description="Polar residues" evidence="1">
    <location>
        <begin position="459"/>
        <end position="479"/>
    </location>
</feature>
<feature type="compositionally biased region" description="Polar residues" evidence="1">
    <location>
        <begin position="518"/>
        <end position="527"/>
    </location>
</feature>
<accession>A0A8I6S9Q5</accession>
<dbReference type="InterPro" id="IPR052976">
    <property type="entry name" value="Scoloptoxin-like"/>
</dbReference>
<dbReference type="Gene3D" id="2.170.140.10">
    <property type="entry name" value="Chitin binding domain"/>
    <property type="match status" value="1"/>
</dbReference>
<feature type="compositionally biased region" description="Polar residues" evidence="1">
    <location>
        <begin position="588"/>
        <end position="612"/>
    </location>
</feature>
<protein>
    <recommendedName>
        <fullName evidence="3">Chitin-binding type-2 domain-containing protein</fullName>
    </recommendedName>
</protein>
<dbReference type="Proteomes" id="UP000494040">
    <property type="component" value="Unassembled WGS sequence"/>
</dbReference>
<reference evidence="4" key="1">
    <citation type="submission" date="2022-01" db="UniProtKB">
        <authorList>
            <consortium name="EnsemblMetazoa"/>
        </authorList>
    </citation>
    <scope>IDENTIFICATION</scope>
</reference>
<dbReference type="PROSITE" id="PS50940">
    <property type="entry name" value="CHIT_BIND_II"/>
    <property type="match status" value="1"/>
</dbReference>
<dbReference type="Pfam" id="PF01607">
    <property type="entry name" value="CBM_14"/>
    <property type="match status" value="1"/>
</dbReference>
<feature type="region of interest" description="Disordered" evidence="1">
    <location>
        <begin position="43"/>
        <end position="233"/>
    </location>
</feature>
<dbReference type="GO" id="GO:0008061">
    <property type="term" value="F:chitin binding"/>
    <property type="evidence" value="ECO:0007669"/>
    <property type="project" value="InterPro"/>
</dbReference>
<dbReference type="GO" id="GO:0005576">
    <property type="term" value="C:extracellular region"/>
    <property type="evidence" value="ECO:0007669"/>
    <property type="project" value="InterPro"/>
</dbReference>
<evidence type="ECO:0000256" key="2">
    <source>
        <dbReference type="SAM" id="SignalP"/>
    </source>
</evidence>
<evidence type="ECO:0000256" key="1">
    <source>
        <dbReference type="SAM" id="MobiDB-lite"/>
    </source>
</evidence>
<dbReference type="RefSeq" id="XP_014259151.1">
    <property type="nucleotide sequence ID" value="XM_014403665.2"/>
</dbReference>
<evidence type="ECO:0000313" key="5">
    <source>
        <dbReference type="Proteomes" id="UP000494040"/>
    </source>
</evidence>
<feature type="compositionally biased region" description="Polar residues" evidence="1">
    <location>
        <begin position="666"/>
        <end position="676"/>
    </location>
</feature>
<feature type="compositionally biased region" description="Polar residues" evidence="1">
    <location>
        <begin position="120"/>
        <end position="132"/>
    </location>
</feature>
<feature type="compositionally biased region" description="Polar residues" evidence="1">
    <location>
        <begin position="931"/>
        <end position="971"/>
    </location>
</feature>
<proteinExistence type="predicted"/>
<feature type="compositionally biased region" description="Polar residues" evidence="1">
    <location>
        <begin position="1030"/>
        <end position="1048"/>
    </location>
</feature>
<feature type="compositionally biased region" description="Polar residues" evidence="1">
    <location>
        <begin position="1075"/>
        <end position="1107"/>
    </location>
</feature>
<feature type="compositionally biased region" description="Polar residues" evidence="1">
    <location>
        <begin position="847"/>
        <end position="865"/>
    </location>
</feature>
<feature type="compositionally biased region" description="Polar residues" evidence="1">
    <location>
        <begin position="1217"/>
        <end position="1226"/>
    </location>
</feature>
<feature type="compositionally biased region" description="Polar residues" evidence="1">
    <location>
        <begin position="430"/>
        <end position="442"/>
    </location>
</feature>
<dbReference type="EnsemblMetazoa" id="XM_014403665.2">
    <property type="protein sequence ID" value="XP_014259151.1"/>
    <property type="gene ID" value="LOC106672325"/>
</dbReference>
<evidence type="ECO:0000313" key="4">
    <source>
        <dbReference type="EnsemblMetazoa" id="XP_014259152.1"/>
    </source>
</evidence>
<dbReference type="PANTHER" id="PTHR22933">
    <property type="entry name" value="FI18007P1-RELATED"/>
    <property type="match status" value="1"/>
</dbReference>
<dbReference type="InterPro" id="IPR036508">
    <property type="entry name" value="Chitin-bd_dom_sf"/>
</dbReference>
<dbReference type="OrthoDB" id="6428908at2759"/>
<dbReference type="KEGG" id="clec:106672325"/>
<feature type="region of interest" description="Disordered" evidence="1">
    <location>
        <begin position="420"/>
        <end position="1269"/>
    </location>
</feature>
<feature type="compositionally biased region" description="Low complexity" evidence="1">
    <location>
        <begin position="483"/>
        <end position="494"/>
    </location>
</feature>
<feature type="chain" id="PRO_5035141673" description="Chitin-binding type-2 domain-containing protein" evidence="2">
    <location>
        <begin position="20"/>
        <end position="1269"/>
    </location>
</feature>
<feature type="compositionally biased region" description="Polar residues" evidence="1">
    <location>
        <begin position="1194"/>
        <end position="1208"/>
    </location>
</feature>
<dbReference type="InterPro" id="IPR002557">
    <property type="entry name" value="Chitin-bd_dom"/>
</dbReference>
<dbReference type="GeneID" id="106672325"/>
<dbReference type="AlphaFoldDB" id="A0A8I6S9Q5"/>
<feature type="domain" description="Chitin-binding type-2" evidence="3">
    <location>
        <begin position="303"/>
        <end position="361"/>
    </location>
</feature>
<keyword evidence="2" id="KW-0732">Signal</keyword>
<dbReference type="OMA" id="FAEVYYC"/>
<dbReference type="SMART" id="SM00494">
    <property type="entry name" value="ChtBD2"/>
    <property type="match status" value="1"/>
</dbReference>
<feature type="compositionally biased region" description="Polar residues" evidence="1">
    <location>
        <begin position="788"/>
        <end position="806"/>
    </location>
</feature>
<feature type="compositionally biased region" description="Polar residues" evidence="1">
    <location>
        <begin position="692"/>
        <end position="738"/>
    </location>
</feature>
<evidence type="ECO:0000259" key="3">
    <source>
        <dbReference type="PROSITE" id="PS50940"/>
    </source>
</evidence>
<dbReference type="EnsemblMetazoa" id="XM_014403666.2">
    <property type="protein sequence ID" value="XP_014259152.1"/>
    <property type="gene ID" value="LOC106672325"/>
</dbReference>
<sequence length="1269" mass="130873">MERVPVFLCILGTIHIVQGQAGYFYNRPNDPINEGTVATLPVPSGFQPATTKSPDGVDELGKAQNSVDGFPGAHLPGQTLGNGDYHSEKQSSFQSGFREDSRHLTGPEPSESPGSYPIRSENSLSQTTSSGFSGHPLSTVPSEEPRPQGYYQTVDSLNPPGSKAQGAQPSPLPGSQEDSNRFNGNQIQNTYSAGHPGTQNHGLTTSDQTGSTESSLLPTGQYGTTVPSFPTGPTSFPTHLQEGLSFTTFNAGQTHHHDTSDLGLSYGGGGDSDDGSYEGGDYSAIPGEPGIDYPIFSDIPQTSFRCEEQQWPGYYADVEARCQLFHICTNNTSYDFLCPNGTVFSQEYFVCVWWNQFNCNNAPNFFYLNEKIYDYTIMGSQLTEGNFQSFPGVSPPENIGGLQVLQGTNANLDGSKLSLESSAVPREPPTSLQPSIGTNGQNAPLGGPSIALFGHNVPLGQTNGPSGPTASFVPSTSFQPFAGPHGPTGTLGPTESFGPTPISQGPSGSFELSAVPQGPSTSLQPSTGPRGPTVIFGSTASFPGPGGSFESSTVPQRPATTFYPSTGPYSQNEPAGQSNGPLGPTGSFEPNPSLEQSNGSLVPFGSNESSSGPRGPFGLKATPHRPGVPFESSAVPQKPSTLYQPSTGPYSYNVPIGQPNGPLGPTASSGPSTSLQPFAGPQGPTGPVGLTESFSSAPRPQGPSGSFESSAIPQKPSTPFQPSTGPYSYNAPLGQSNGPVEPASSFGPNAPLSPSNHLGPFGHESSSGAQGSTASFGSAETPHRSAGSFGSSVVHQEPSTSFQPSAGPNDGNAPLEQSYGPAGPAPSFGPNAPLAQSNVPFGPPAPQQSSSGAQDPTAYFSSTETPYGPGGSFESTEVSQKPSIPFQTSTGPYHYNAPLGQSYGPTGPTASFEPDTPLGQRNGPAGPGTTFGPNAQLQPSNEPSAGPQGPTSVQLLTGPNGQNAPLGQSNGPVRPDASFDPNASLGQSNRPFRPATLFQPTEGPQEPTGLRGQTKLFGSTPLLQGPSGPFQPSTGPYSYNAPVGQSNGPVEPGASFGSNTQLQPSNKPSEGPQGGPTTSFQSFTGPNGPNAPLGQSNGPFGPSTSFQPPVGPQKPTGPQGQTESFGSTPLPQMPSGSFESSAVPQEPSTSFQPFTEPQTPSAFNPSTGSYVESQVPALSDLSSPQGAFKPPKPSTSTGYIESQHLSSLDTKRPGEQISVSQDQQGSLGPFGSYPSGTPDSSGYRPASLQSGRPGPKPNNGYLPPYRYGS</sequence>
<organism evidence="4 5">
    <name type="scientific">Cimex lectularius</name>
    <name type="common">Bed bug</name>
    <name type="synonym">Acanthia lectularia</name>
    <dbReference type="NCBI Taxonomy" id="79782"/>
    <lineage>
        <taxon>Eukaryota</taxon>
        <taxon>Metazoa</taxon>
        <taxon>Ecdysozoa</taxon>
        <taxon>Arthropoda</taxon>
        <taxon>Hexapoda</taxon>
        <taxon>Insecta</taxon>
        <taxon>Pterygota</taxon>
        <taxon>Neoptera</taxon>
        <taxon>Paraneoptera</taxon>
        <taxon>Hemiptera</taxon>
        <taxon>Heteroptera</taxon>
        <taxon>Panheteroptera</taxon>
        <taxon>Cimicomorpha</taxon>
        <taxon>Cimicidae</taxon>
        <taxon>Cimex</taxon>
    </lineage>
</organism>
<feature type="compositionally biased region" description="Polar residues" evidence="1">
    <location>
        <begin position="764"/>
        <end position="778"/>
    </location>
</feature>
<feature type="compositionally biased region" description="Low complexity" evidence="1">
    <location>
        <begin position="223"/>
        <end position="233"/>
    </location>
</feature>
<feature type="compositionally biased region" description="Polar residues" evidence="1">
    <location>
        <begin position="181"/>
        <end position="222"/>
    </location>
</feature>
<feature type="compositionally biased region" description="Polar residues" evidence="1">
    <location>
        <begin position="634"/>
        <end position="650"/>
    </location>
</feature>
<feature type="compositionally biased region" description="Polar residues" evidence="1">
    <location>
        <begin position="873"/>
        <end position="891"/>
    </location>
</feature>
<keyword evidence="5" id="KW-1185">Reference proteome</keyword>
<feature type="compositionally biased region" description="Polar residues" evidence="1">
    <location>
        <begin position="553"/>
        <end position="580"/>
    </location>
</feature>
<feature type="compositionally biased region" description="Low complexity" evidence="1">
    <location>
        <begin position="106"/>
        <end position="115"/>
    </location>
</feature>
<dbReference type="RefSeq" id="XP_014259152.1">
    <property type="nucleotide sequence ID" value="XM_014403666.2"/>
</dbReference>
<feature type="compositionally biased region" description="Polar residues" evidence="1">
    <location>
        <begin position="1056"/>
        <end position="1068"/>
    </location>
</feature>
<feature type="signal peptide" evidence="2">
    <location>
        <begin position="1"/>
        <end position="19"/>
    </location>
</feature>
<feature type="compositionally biased region" description="Polar residues" evidence="1">
    <location>
        <begin position="1116"/>
        <end position="1172"/>
    </location>
</feature>